<dbReference type="PANTHER" id="PTHR33116:SF86">
    <property type="entry name" value="REVERSE TRANSCRIPTASE DOMAIN-CONTAINING PROTEIN"/>
    <property type="match status" value="1"/>
</dbReference>
<gene>
    <name evidence="1" type="ORF">DH2020_004134</name>
</gene>
<name>A0ABR0XNX2_REHGL</name>
<sequence>MASKAEDIIEVFNKELLVQVVQGHEIYLGLPTFSMRSKRMQIGYLKERILKRIPGWGGKVFSEGGKEVLIKAVLQAITTYAMPCFKILVCNEIESACSNFWWGVEGGRKKLHWNKWNDLCRPKCMG</sequence>
<comment type="caution">
    <text evidence="1">The sequence shown here is derived from an EMBL/GenBank/DDBJ whole genome shotgun (WGS) entry which is preliminary data.</text>
</comment>
<accession>A0ABR0XNX2</accession>
<organism evidence="1 2">
    <name type="scientific">Rehmannia glutinosa</name>
    <name type="common">Chinese foxglove</name>
    <dbReference type="NCBI Taxonomy" id="99300"/>
    <lineage>
        <taxon>Eukaryota</taxon>
        <taxon>Viridiplantae</taxon>
        <taxon>Streptophyta</taxon>
        <taxon>Embryophyta</taxon>
        <taxon>Tracheophyta</taxon>
        <taxon>Spermatophyta</taxon>
        <taxon>Magnoliopsida</taxon>
        <taxon>eudicotyledons</taxon>
        <taxon>Gunneridae</taxon>
        <taxon>Pentapetalae</taxon>
        <taxon>asterids</taxon>
        <taxon>lamiids</taxon>
        <taxon>Lamiales</taxon>
        <taxon>Orobanchaceae</taxon>
        <taxon>Rehmannieae</taxon>
        <taxon>Rehmannia</taxon>
    </lineage>
</organism>
<keyword evidence="2" id="KW-1185">Reference proteome</keyword>
<evidence type="ECO:0000313" key="2">
    <source>
        <dbReference type="Proteomes" id="UP001318860"/>
    </source>
</evidence>
<reference evidence="1 2" key="1">
    <citation type="journal article" date="2021" name="Comput. Struct. Biotechnol. J.">
        <title>De novo genome assembly of the potent medicinal plant Rehmannia glutinosa using nanopore technology.</title>
        <authorList>
            <person name="Ma L."/>
            <person name="Dong C."/>
            <person name="Song C."/>
            <person name="Wang X."/>
            <person name="Zheng X."/>
            <person name="Niu Y."/>
            <person name="Chen S."/>
            <person name="Feng W."/>
        </authorList>
    </citation>
    <scope>NUCLEOTIDE SEQUENCE [LARGE SCALE GENOMIC DNA]</scope>
    <source>
        <strain evidence="1">DH-2019</strain>
    </source>
</reference>
<protein>
    <submittedName>
        <fullName evidence="1">Uncharacterized protein</fullName>
    </submittedName>
</protein>
<evidence type="ECO:0000313" key="1">
    <source>
        <dbReference type="EMBL" id="KAK6160753.1"/>
    </source>
</evidence>
<dbReference type="Proteomes" id="UP001318860">
    <property type="component" value="Unassembled WGS sequence"/>
</dbReference>
<proteinExistence type="predicted"/>
<dbReference type="EMBL" id="JABTTQ020000003">
    <property type="protein sequence ID" value="KAK6160753.1"/>
    <property type="molecule type" value="Genomic_DNA"/>
</dbReference>
<dbReference type="PANTHER" id="PTHR33116">
    <property type="entry name" value="REVERSE TRANSCRIPTASE ZINC-BINDING DOMAIN-CONTAINING PROTEIN-RELATED-RELATED"/>
    <property type="match status" value="1"/>
</dbReference>